<protein>
    <submittedName>
        <fullName evidence="2">Uncharacterized protein</fullName>
    </submittedName>
</protein>
<evidence type="ECO:0000313" key="3">
    <source>
        <dbReference type="Proteomes" id="UP000295547"/>
    </source>
</evidence>
<dbReference type="AlphaFoldDB" id="A0A4R3QVU3"/>
<dbReference type="EMBL" id="SMBJ01000004">
    <property type="protein sequence ID" value="TCU26548.1"/>
    <property type="molecule type" value="Genomic_DNA"/>
</dbReference>
<organism evidence="2 3">
    <name type="scientific">Rhizobium azibense</name>
    <dbReference type="NCBI Taxonomy" id="1136135"/>
    <lineage>
        <taxon>Bacteria</taxon>
        <taxon>Pseudomonadati</taxon>
        <taxon>Pseudomonadota</taxon>
        <taxon>Alphaproteobacteria</taxon>
        <taxon>Hyphomicrobiales</taxon>
        <taxon>Rhizobiaceae</taxon>
        <taxon>Rhizobium/Agrobacterium group</taxon>
        <taxon>Rhizobium</taxon>
    </lineage>
</organism>
<gene>
    <name evidence="2" type="ORF">EV130_104159</name>
</gene>
<evidence type="ECO:0000313" key="2">
    <source>
        <dbReference type="EMBL" id="TCU26548.1"/>
    </source>
</evidence>
<evidence type="ECO:0000256" key="1">
    <source>
        <dbReference type="SAM" id="MobiDB-lite"/>
    </source>
</evidence>
<accession>A0A4R3QVU3</accession>
<name>A0A4R3QVU3_9HYPH</name>
<dbReference type="Proteomes" id="UP000295547">
    <property type="component" value="Unassembled WGS sequence"/>
</dbReference>
<keyword evidence="3" id="KW-1185">Reference proteome</keyword>
<reference evidence="2 3" key="1">
    <citation type="submission" date="2019-03" db="EMBL/GenBank/DDBJ databases">
        <title>Genomic Encyclopedia of Type Strains, Phase IV (KMG-V): Genome sequencing to study the core and pangenomes of soil and plant-associated prokaryotes.</title>
        <authorList>
            <person name="Whitman W."/>
        </authorList>
    </citation>
    <scope>NUCLEOTIDE SEQUENCE [LARGE SCALE GENOMIC DNA]</scope>
    <source>
        <strain evidence="2 3">Gr42</strain>
    </source>
</reference>
<proteinExistence type="predicted"/>
<comment type="caution">
    <text evidence="2">The sequence shown here is derived from an EMBL/GenBank/DDBJ whole genome shotgun (WGS) entry which is preliminary data.</text>
</comment>
<feature type="region of interest" description="Disordered" evidence="1">
    <location>
        <begin position="39"/>
        <end position="64"/>
    </location>
</feature>
<sequence length="64" mass="6900">MSLVHLSPQSEEGYPCLRRKIQLSLASLPVVIDASPLGEMPPHMCGWEEDPTAIAEGRKPEGSG</sequence>